<proteinExistence type="predicted"/>
<evidence type="ECO:0000313" key="2">
    <source>
        <dbReference type="Proteomes" id="UP000241462"/>
    </source>
</evidence>
<keyword evidence="2" id="KW-1185">Reference proteome</keyword>
<reference evidence="1 2" key="1">
    <citation type="journal article" date="2018" name="Mycol. Prog.">
        <title>Coniella lustricola, a new species from submerged detritus.</title>
        <authorList>
            <person name="Raudabaugh D.B."/>
            <person name="Iturriaga T."/>
            <person name="Carver A."/>
            <person name="Mondo S."/>
            <person name="Pangilinan J."/>
            <person name="Lipzen A."/>
            <person name="He G."/>
            <person name="Amirebrahimi M."/>
            <person name="Grigoriev I.V."/>
            <person name="Miller A.N."/>
        </authorList>
    </citation>
    <scope>NUCLEOTIDE SEQUENCE [LARGE SCALE GENOMIC DNA]</scope>
    <source>
        <strain evidence="1 2">B22-T-1</strain>
    </source>
</reference>
<dbReference type="InParanoid" id="A0A2T3AH34"/>
<sequence length="172" mass="19223">MQPQKRRSRKPQILSTGIGSAVRLDKSIFDQGSIQINERICRLPICTVNPSASQRYFVPAKQPAAQPARTFCIHLLIRHNTTSRTIGTPLPLTRNLFSCTEKPHPSHPAITDKESCRGQLACRHMRFGLPGIVALQSNCRAITSPGLHSFQTMAFVLGSWPLRDELVIRTRT</sequence>
<gene>
    <name evidence="1" type="ORF">BD289DRAFT_91401</name>
</gene>
<dbReference type="Proteomes" id="UP000241462">
    <property type="component" value="Unassembled WGS sequence"/>
</dbReference>
<accession>A0A2T3AH34</accession>
<evidence type="ECO:0000313" key="1">
    <source>
        <dbReference type="EMBL" id="PSR97537.1"/>
    </source>
</evidence>
<protein>
    <submittedName>
        <fullName evidence="1">Uncharacterized protein</fullName>
    </submittedName>
</protein>
<organism evidence="1 2">
    <name type="scientific">Coniella lustricola</name>
    <dbReference type="NCBI Taxonomy" id="2025994"/>
    <lineage>
        <taxon>Eukaryota</taxon>
        <taxon>Fungi</taxon>
        <taxon>Dikarya</taxon>
        <taxon>Ascomycota</taxon>
        <taxon>Pezizomycotina</taxon>
        <taxon>Sordariomycetes</taxon>
        <taxon>Sordariomycetidae</taxon>
        <taxon>Diaporthales</taxon>
        <taxon>Schizoparmaceae</taxon>
        <taxon>Coniella</taxon>
    </lineage>
</organism>
<name>A0A2T3AH34_9PEZI</name>
<dbReference type="EMBL" id="KZ678390">
    <property type="protein sequence ID" value="PSR97537.1"/>
    <property type="molecule type" value="Genomic_DNA"/>
</dbReference>
<dbReference type="AlphaFoldDB" id="A0A2T3AH34"/>